<feature type="compositionally biased region" description="Basic and acidic residues" evidence="1">
    <location>
        <begin position="186"/>
        <end position="197"/>
    </location>
</feature>
<evidence type="ECO:0000256" key="1">
    <source>
        <dbReference type="SAM" id="MobiDB-lite"/>
    </source>
</evidence>
<feature type="compositionally biased region" description="Acidic residues" evidence="1">
    <location>
        <begin position="468"/>
        <end position="482"/>
    </location>
</feature>
<reference evidence="2" key="1">
    <citation type="journal article" date="2020" name="Fungal Divers.">
        <title>Resolving the Mortierellaceae phylogeny through synthesis of multi-gene phylogenetics and phylogenomics.</title>
        <authorList>
            <person name="Vandepol N."/>
            <person name="Liber J."/>
            <person name="Desiro A."/>
            <person name="Na H."/>
            <person name="Kennedy M."/>
            <person name="Barry K."/>
            <person name="Grigoriev I.V."/>
            <person name="Miller A.N."/>
            <person name="O'Donnell K."/>
            <person name="Stajich J.E."/>
            <person name="Bonito G."/>
        </authorList>
    </citation>
    <scope>NUCLEOTIDE SEQUENCE</scope>
    <source>
        <strain evidence="2">NVP1</strain>
    </source>
</reference>
<name>A0A9P5SDE6_9FUNG</name>
<feature type="region of interest" description="Disordered" evidence="1">
    <location>
        <begin position="543"/>
        <end position="574"/>
    </location>
</feature>
<feature type="compositionally biased region" description="Low complexity" evidence="1">
    <location>
        <begin position="558"/>
        <end position="574"/>
    </location>
</feature>
<evidence type="ECO:0000313" key="2">
    <source>
        <dbReference type="EMBL" id="KAF9324403.1"/>
    </source>
</evidence>
<feature type="compositionally biased region" description="Acidic residues" evidence="1">
    <location>
        <begin position="52"/>
        <end position="61"/>
    </location>
</feature>
<feature type="region of interest" description="Disordered" evidence="1">
    <location>
        <begin position="134"/>
        <end position="277"/>
    </location>
</feature>
<proteinExistence type="predicted"/>
<feature type="region of interest" description="Disordered" evidence="1">
    <location>
        <begin position="592"/>
        <end position="634"/>
    </location>
</feature>
<dbReference type="AlphaFoldDB" id="A0A9P5SDE6"/>
<dbReference type="EMBL" id="JAAAUY010001094">
    <property type="protein sequence ID" value="KAF9324403.1"/>
    <property type="molecule type" value="Genomic_DNA"/>
</dbReference>
<accession>A0A9P5SDE6</accession>
<protein>
    <submittedName>
        <fullName evidence="2">Uncharacterized protein</fullName>
    </submittedName>
</protein>
<organism evidence="2 3">
    <name type="scientific">Podila minutissima</name>
    <dbReference type="NCBI Taxonomy" id="64525"/>
    <lineage>
        <taxon>Eukaryota</taxon>
        <taxon>Fungi</taxon>
        <taxon>Fungi incertae sedis</taxon>
        <taxon>Mucoromycota</taxon>
        <taxon>Mortierellomycotina</taxon>
        <taxon>Mortierellomycetes</taxon>
        <taxon>Mortierellales</taxon>
        <taxon>Mortierellaceae</taxon>
        <taxon>Podila</taxon>
    </lineage>
</organism>
<feature type="region of interest" description="Disordered" evidence="1">
    <location>
        <begin position="1"/>
        <end position="68"/>
    </location>
</feature>
<keyword evidence="3" id="KW-1185">Reference proteome</keyword>
<gene>
    <name evidence="2" type="ORF">BG006_000553</name>
</gene>
<feature type="compositionally biased region" description="Polar residues" evidence="1">
    <location>
        <begin position="15"/>
        <end position="31"/>
    </location>
</feature>
<feature type="compositionally biased region" description="Basic and acidic residues" evidence="1">
    <location>
        <begin position="146"/>
        <end position="155"/>
    </location>
</feature>
<feature type="compositionally biased region" description="Polar residues" evidence="1">
    <location>
        <begin position="38"/>
        <end position="51"/>
    </location>
</feature>
<comment type="caution">
    <text evidence="2">The sequence shown here is derived from an EMBL/GenBank/DDBJ whole genome shotgun (WGS) entry which is preliminary data.</text>
</comment>
<feature type="region of interest" description="Disordered" evidence="1">
    <location>
        <begin position="98"/>
        <end position="117"/>
    </location>
</feature>
<feature type="compositionally biased region" description="Basic residues" evidence="1">
    <location>
        <begin position="198"/>
        <end position="216"/>
    </location>
</feature>
<evidence type="ECO:0000313" key="3">
    <source>
        <dbReference type="Proteomes" id="UP000696485"/>
    </source>
</evidence>
<feature type="region of interest" description="Disordered" evidence="1">
    <location>
        <begin position="462"/>
        <end position="489"/>
    </location>
</feature>
<feature type="compositionally biased region" description="Low complexity" evidence="1">
    <location>
        <begin position="602"/>
        <end position="612"/>
    </location>
</feature>
<sequence length="661" mass="74815">MAFTTSISIPGICLPSSSSSEAGTPPEFSTQDQRRGNSETNPDTQTEGSDSNVDEEEDDANCEASKSSEKTFKNVRKFISDKEQPVYMLYPKTELLGQDASPLAPESPMSDVATPPPSFPYKGRLEYASRYGSNIIPVDPATGRKLNIDDEARQRERLHRKAVLRSKSMSNGRSRRLPNFTPAMTEGRDTEPVEVARIRRMYSTRGHTHNRRRRSTQGKQREKPTQQASTRSAEWVEQHQRYQLSDTPVDIMGDTGDALPAPAKKGSISRKSSTRKISIRDPERPRALLRKNSRFGIQYEMYRQRRTDEPRPKKAQEAIRQETEILTFELTLPNVEPAPTPSISITADGEGDALNPNDHAPGPRSRRLSFLDPVVVHPRRLSRDSINASFRRHSRDLSRNRCGGRRRSVLFSTRRPSTMSIESTRSSIAHSIYSVFSEGWERPEFYEKSKSSRYPASLQTKIKTRGIEEEEEEEEEEKDEVDEEKKSVSKILDVNDVSAMLTQGIDPNERHPDSEAFYRYHFDYFATHGEFRPDPIDLGASSSISKVESRGSDDEEFSASSSPTSPSVSSSGGVFRTLRRVTSRKLLGMKTLKRKKSKDLASSSNNSSSVSSPRLEQIDMIQHELSPNGDGEMDERWMERVPEDERRPGRFDVDWLDAMPL</sequence>
<feature type="region of interest" description="Disordered" evidence="1">
    <location>
        <begin position="336"/>
        <end position="366"/>
    </location>
</feature>
<dbReference type="Proteomes" id="UP000696485">
    <property type="component" value="Unassembled WGS sequence"/>
</dbReference>